<dbReference type="Proteomes" id="UP000307244">
    <property type="component" value="Unassembled WGS sequence"/>
</dbReference>
<sequence length="37" mass="4049">MIKIADKLFSDFYIKGFTPALIIALVMAVTGSIISFI</sequence>
<proteinExistence type="predicted"/>
<evidence type="ECO:0000313" key="2">
    <source>
        <dbReference type="EMBL" id="TKC08815.1"/>
    </source>
</evidence>
<evidence type="ECO:0000313" key="3">
    <source>
        <dbReference type="Proteomes" id="UP000307244"/>
    </source>
</evidence>
<evidence type="ECO:0000256" key="1">
    <source>
        <dbReference type="SAM" id="Phobius"/>
    </source>
</evidence>
<feature type="transmembrane region" description="Helical" evidence="1">
    <location>
        <begin position="12"/>
        <end position="36"/>
    </location>
</feature>
<dbReference type="EMBL" id="SWBQ01000001">
    <property type="protein sequence ID" value="TKC08815.1"/>
    <property type="molecule type" value="Genomic_DNA"/>
</dbReference>
<keyword evidence="1" id="KW-0812">Transmembrane</keyword>
<dbReference type="OrthoDB" id="6402664at2"/>
<gene>
    <name evidence="2" type="ORF">FA047_01575</name>
</gene>
<keyword evidence="1" id="KW-0472">Membrane</keyword>
<organism evidence="2 3">
    <name type="scientific">Pedobacter frigoris</name>
    <dbReference type="NCBI Taxonomy" id="2571272"/>
    <lineage>
        <taxon>Bacteria</taxon>
        <taxon>Pseudomonadati</taxon>
        <taxon>Bacteroidota</taxon>
        <taxon>Sphingobacteriia</taxon>
        <taxon>Sphingobacteriales</taxon>
        <taxon>Sphingobacteriaceae</taxon>
        <taxon>Pedobacter</taxon>
    </lineage>
</organism>
<accession>A0A4U1CPU8</accession>
<keyword evidence="3" id="KW-1185">Reference proteome</keyword>
<dbReference type="AlphaFoldDB" id="A0A4U1CPU8"/>
<comment type="caution">
    <text evidence="2">The sequence shown here is derived from an EMBL/GenBank/DDBJ whole genome shotgun (WGS) entry which is preliminary data.</text>
</comment>
<name>A0A4U1CPU8_9SPHI</name>
<reference evidence="2 3" key="1">
    <citation type="submission" date="2019-04" db="EMBL/GenBank/DDBJ databases">
        <title>Pedobacter sp. RP-3-15 sp. nov., isolated from Arctic soil.</title>
        <authorList>
            <person name="Dahal R.H."/>
            <person name="Kim D.-U."/>
        </authorList>
    </citation>
    <scope>NUCLEOTIDE SEQUENCE [LARGE SCALE GENOMIC DNA]</scope>
    <source>
        <strain evidence="2 3">RP-3-15</strain>
    </source>
</reference>
<protein>
    <submittedName>
        <fullName evidence="2">Uncharacterized protein</fullName>
    </submittedName>
</protein>
<keyword evidence="1" id="KW-1133">Transmembrane helix</keyword>